<protein>
    <recommendedName>
        <fullName evidence="4">PcfB family protein</fullName>
    </recommendedName>
</protein>
<gene>
    <name evidence="2" type="ORF">RIL183_29121</name>
</gene>
<dbReference type="Proteomes" id="UP000049828">
    <property type="component" value="Unassembled WGS sequence"/>
</dbReference>
<dbReference type="OrthoDB" id="9811478at2"/>
<accession>A0A0M6WUN5</accession>
<reference evidence="3" key="1">
    <citation type="submission" date="2015-05" db="EMBL/GenBank/DDBJ databases">
        <authorList>
            <consortium name="Pathogen Informatics"/>
        </authorList>
    </citation>
    <scope>NUCLEOTIDE SEQUENCE [LARGE SCALE GENOMIC DNA]</scope>
    <source>
        <strain evidence="3">L1-83</strain>
    </source>
</reference>
<keyword evidence="3" id="KW-1185">Reference proteome</keyword>
<proteinExistence type="predicted"/>
<feature type="compositionally biased region" description="Basic and acidic residues" evidence="1">
    <location>
        <begin position="143"/>
        <end position="158"/>
    </location>
</feature>
<name>A0A0M6WUN5_9FIRM</name>
<evidence type="ECO:0000256" key="1">
    <source>
        <dbReference type="SAM" id="MobiDB-lite"/>
    </source>
</evidence>
<dbReference type="RefSeq" id="WP_055040089.1">
    <property type="nucleotide sequence ID" value="NZ_CVRS01000091.1"/>
</dbReference>
<dbReference type="EMBL" id="CVRS01000091">
    <property type="protein sequence ID" value="CRL41306.1"/>
    <property type="molecule type" value="Genomic_DNA"/>
</dbReference>
<dbReference type="Pfam" id="PF12687">
    <property type="entry name" value="DUF3801"/>
    <property type="match status" value="1"/>
</dbReference>
<organism evidence="2 3">
    <name type="scientific">Roseburia inulinivorans</name>
    <dbReference type="NCBI Taxonomy" id="360807"/>
    <lineage>
        <taxon>Bacteria</taxon>
        <taxon>Bacillati</taxon>
        <taxon>Bacillota</taxon>
        <taxon>Clostridia</taxon>
        <taxon>Lachnospirales</taxon>
        <taxon>Lachnospiraceae</taxon>
        <taxon>Roseburia</taxon>
    </lineage>
</organism>
<evidence type="ECO:0008006" key="4">
    <source>
        <dbReference type="Google" id="ProtNLM"/>
    </source>
</evidence>
<evidence type="ECO:0000313" key="2">
    <source>
        <dbReference type="EMBL" id="CRL41306.1"/>
    </source>
</evidence>
<feature type="region of interest" description="Disordered" evidence="1">
    <location>
        <begin position="136"/>
        <end position="158"/>
    </location>
</feature>
<dbReference type="InterPro" id="IPR024234">
    <property type="entry name" value="DUF3801"/>
</dbReference>
<sequence length="158" mass="18145">MQEEVTQKTIVLVIKTAKLDANVLKAAMRMYLNHRRQKSQNTHGKTSVKKLVGEGVGVSSIEVTDSNIKAFERVARKYNVDFAVKKDKTVEPPKYLVFFKGRDADVVAQAFKEFVYGNEKKKGRVSVREKLKRFRDAVSQNKNMERSREKNKDRGHSL</sequence>
<evidence type="ECO:0000313" key="3">
    <source>
        <dbReference type="Proteomes" id="UP000049828"/>
    </source>
</evidence>
<dbReference type="AlphaFoldDB" id="A0A0M6WUN5"/>